<dbReference type="InterPro" id="IPR055348">
    <property type="entry name" value="DctQ"/>
</dbReference>
<reference evidence="11 12" key="1">
    <citation type="journal article" date="2015" name="Microbiome">
        <title>Genomic resolution of linkages in carbon, nitrogen, and sulfur cycling among widespread estuary sediment bacteria.</title>
        <authorList>
            <person name="Baker B.J."/>
            <person name="Lazar C.S."/>
            <person name="Teske A.P."/>
            <person name="Dick G.J."/>
        </authorList>
    </citation>
    <scope>NUCLEOTIDE SEQUENCE [LARGE SCALE GENOMIC DNA]</scope>
    <source>
        <strain evidence="11">DG_56</strain>
    </source>
</reference>
<keyword evidence="6 9" id="KW-1133">Transmembrane helix</keyword>
<evidence type="ECO:0000256" key="8">
    <source>
        <dbReference type="ARBA" id="ARBA00038436"/>
    </source>
</evidence>
<comment type="subcellular location">
    <subcellularLocation>
        <location evidence="1">Cell inner membrane</location>
        <topology evidence="1">Multi-pass membrane protein</topology>
    </subcellularLocation>
</comment>
<dbReference type="Pfam" id="PF04290">
    <property type="entry name" value="DctQ"/>
    <property type="match status" value="1"/>
</dbReference>
<evidence type="ECO:0000256" key="6">
    <source>
        <dbReference type="ARBA" id="ARBA00022989"/>
    </source>
</evidence>
<keyword evidence="4" id="KW-0997">Cell inner membrane</keyword>
<evidence type="ECO:0000256" key="5">
    <source>
        <dbReference type="ARBA" id="ARBA00022692"/>
    </source>
</evidence>
<dbReference type="GO" id="GO:0015740">
    <property type="term" value="P:C4-dicarboxylate transport"/>
    <property type="evidence" value="ECO:0007669"/>
    <property type="project" value="TreeGrafter"/>
</dbReference>
<evidence type="ECO:0000313" key="11">
    <source>
        <dbReference type="EMBL" id="KPJ64108.1"/>
    </source>
</evidence>
<keyword evidence="7 9" id="KW-0472">Membrane</keyword>
<dbReference type="PANTHER" id="PTHR35011">
    <property type="entry name" value="2,3-DIKETO-L-GULONATE TRAP TRANSPORTER SMALL PERMEASE PROTEIN YIAM"/>
    <property type="match status" value="1"/>
</dbReference>
<feature type="transmembrane region" description="Helical" evidence="9">
    <location>
        <begin position="126"/>
        <end position="144"/>
    </location>
</feature>
<dbReference type="InterPro" id="IPR007387">
    <property type="entry name" value="TRAP_DctQ"/>
</dbReference>
<dbReference type="PANTHER" id="PTHR35011:SF11">
    <property type="entry name" value="TRAP TRANSPORTER SMALL PERMEASE PROTEIN"/>
    <property type="match status" value="1"/>
</dbReference>
<evidence type="ECO:0000256" key="9">
    <source>
        <dbReference type="SAM" id="Phobius"/>
    </source>
</evidence>
<organism evidence="11 12">
    <name type="scientific">candidate division KD3-62 bacterium DG_56</name>
    <dbReference type="NCBI Taxonomy" id="1704032"/>
    <lineage>
        <taxon>Bacteria</taxon>
        <taxon>candidate division KD3-62</taxon>
    </lineage>
</organism>
<proteinExistence type="inferred from homology"/>
<evidence type="ECO:0000256" key="7">
    <source>
        <dbReference type="ARBA" id="ARBA00023136"/>
    </source>
</evidence>
<evidence type="ECO:0000256" key="2">
    <source>
        <dbReference type="ARBA" id="ARBA00022448"/>
    </source>
</evidence>
<evidence type="ECO:0000256" key="3">
    <source>
        <dbReference type="ARBA" id="ARBA00022475"/>
    </source>
</evidence>
<keyword evidence="3" id="KW-1003">Cell membrane</keyword>
<feature type="transmembrane region" description="Helical" evidence="9">
    <location>
        <begin position="52"/>
        <end position="75"/>
    </location>
</feature>
<sequence>MSRFNAAVERAGFAIASVLLLAMTAIIGLQVFSRKVLHETRAWSTEVAVQAMVWMGLIGAALCVRTGSHIAVQIVERHLPPRLRRAAAWVATTGQALTGLILLVWGTLSAVSQHGGTTPGAKIPLSLSYLVLPISGAMIVLLSIERGLSPRQASDDD</sequence>
<feature type="domain" description="Tripartite ATP-independent periplasmic transporters DctQ component" evidence="10">
    <location>
        <begin position="23"/>
        <end position="146"/>
    </location>
</feature>
<dbReference type="EMBL" id="LIZY01000042">
    <property type="protein sequence ID" value="KPJ64108.1"/>
    <property type="molecule type" value="Genomic_DNA"/>
</dbReference>
<keyword evidence="5 9" id="KW-0812">Transmembrane</keyword>
<comment type="caution">
    <text evidence="11">The sequence shown here is derived from an EMBL/GenBank/DDBJ whole genome shotgun (WGS) entry which is preliminary data.</text>
</comment>
<comment type="similarity">
    <text evidence="8">Belongs to the TRAP transporter small permease family.</text>
</comment>
<dbReference type="Proteomes" id="UP000052020">
    <property type="component" value="Unassembled WGS sequence"/>
</dbReference>
<protein>
    <recommendedName>
        <fullName evidence="10">Tripartite ATP-independent periplasmic transporters DctQ component domain-containing protein</fullName>
    </recommendedName>
</protein>
<keyword evidence="2" id="KW-0813">Transport</keyword>
<evidence type="ECO:0000256" key="4">
    <source>
        <dbReference type="ARBA" id="ARBA00022519"/>
    </source>
</evidence>
<name>A0A0S7XQI8_9BACT</name>
<evidence type="ECO:0000313" key="12">
    <source>
        <dbReference type="Proteomes" id="UP000052020"/>
    </source>
</evidence>
<dbReference type="AlphaFoldDB" id="A0A0S7XQI8"/>
<feature type="transmembrane region" description="Helical" evidence="9">
    <location>
        <begin position="87"/>
        <end position="106"/>
    </location>
</feature>
<dbReference type="GO" id="GO:0005886">
    <property type="term" value="C:plasma membrane"/>
    <property type="evidence" value="ECO:0007669"/>
    <property type="project" value="UniProtKB-SubCell"/>
</dbReference>
<evidence type="ECO:0000259" key="10">
    <source>
        <dbReference type="Pfam" id="PF04290"/>
    </source>
</evidence>
<evidence type="ECO:0000256" key="1">
    <source>
        <dbReference type="ARBA" id="ARBA00004429"/>
    </source>
</evidence>
<gene>
    <name evidence="11" type="ORF">AMK68_02310</name>
</gene>
<feature type="transmembrane region" description="Helical" evidence="9">
    <location>
        <begin position="12"/>
        <end position="32"/>
    </location>
</feature>
<dbReference type="GO" id="GO:0022857">
    <property type="term" value="F:transmembrane transporter activity"/>
    <property type="evidence" value="ECO:0007669"/>
    <property type="project" value="TreeGrafter"/>
</dbReference>
<accession>A0A0S7XQI8</accession>